<dbReference type="AlphaFoldDB" id="A0A7W7R270"/>
<evidence type="ECO:0000313" key="1">
    <source>
        <dbReference type="EMBL" id="MBB4923828.1"/>
    </source>
</evidence>
<dbReference type="EMBL" id="JACHJV010000001">
    <property type="protein sequence ID" value="MBB4923828.1"/>
    <property type="molecule type" value="Genomic_DNA"/>
</dbReference>
<protein>
    <submittedName>
        <fullName evidence="1">Uncharacterized protein</fullName>
    </submittedName>
</protein>
<proteinExistence type="predicted"/>
<evidence type="ECO:0000313" key="2">
    <source>
        <dbReference type="Proteomes" id="UP000540506"/>
    </source>
</evidence>
<comment type="caution">
    <text evidence="1">The sequence shown here is derived from an EMBL/GenBank/DDBJ whole genome shotgun (WGS) entry which is preliminary data.</text>
</comment>
<dbReference type="RefSeq" id="WP_184935868.1">
    <property type="nucleotide sequence ID" value="NZ_JACHJV010000001.1"/>
</dbReference>
<gene>
    <name evidence="1" type="ORF">FHR34_002821</name>
</gene>
<dbReference type="Proteomes" id="UP000540506">
    <property type="component" value="Unassembled WGS sequence"/>
</dbReference>
<reference evidence="1 2" key="1">
    <citation type="submission" date="2020-08" db="EMBL/GenBank/DDBJ databases">
        <title>Sequencing the genomes of 1000 actinobacteria strains.</title>
        <authorList>
            <person name="Klenk H.-P."/>
        </authorList>
    </citation>
    <scope>NUCLEOTIDE SEQUENCE [LARGE SCALE GENOMIC DNA]</scope>
    <source>
        <strain evidence="1 2">DSM 41654</strain>
    </source>
</reference>
<sequence>MFVVYRSEGSDDVTGAGAPCEACVFAHQYTEVHQGAFVLRRYGPLAPRIQLITAQTRQNGNVVRFGIRPVGSQLLVVHVVVQVPDLPSRVGPLFSAVPFCWSYRATRIRTRWTYRNARSKPAWQYGSVTNWLSDVPI</sequence>
<organism evidence="1 2">
    <name type="scientific">Kitasatospora kifunensis</name>
    <name type="common">Streptomyces kifunensis</name>
    <dbReference type="NCBI Taxonomy" id="58351"/>
    <lineage>
        <taxon>Bacteria</taxon>
        <taxon>Bacillati</taxon>
        <taxon>Actinomycetota</taxon>
        <taxon>Actinomycetes</taxon>
        <taxon>Kitasatosporales</taxon>
        <taxon>Streptomycetaceae</taxon>
        <taxon>Kitasatospora</taxon>
    </lineage>
</organism>
<name>A0A7W7R270_KITKI</name>
<accession>A0A7W7R270</accession>
<keyword evidence="2" id="KW-1185">Reference proteome</keyword>